<keyword evidence="2" id="KW-1185">Reference proteome</keyword>
<evidence type="ECO:0000313" key="2">
    <source>
        <dbReference type="Proteomes" id="UP000295252"/>
    </source>
</evidence>
<sequence>MQFTPRVVVYRMSAQKLGCGKGQVW</sequence>
<reference evidence="2" key="1">
    <citation type="journal article" date="2014" name="Science">
        <title>The coffee genome provides insight into the convergent evolution of caffeine biosynthesis.</title>
        <authorList>
            <person name="Denoeud F."/>
            <person name="Carretero-Paulet L."/>
            <person name="Dereeper A."/>
            <person name="Droc G."/>
            <person name="Guyot R."/>
            <person name="Pietrella M."/>
            <person name="Zheng C."/>
            <person name="Alberti A."/>
            <person name="Anthony F."/>
            <person name="Aprea G."/>
            <person name="Aury J.M."/>
            <person name="Bento P."/>
            <person name="Bernard M."/>
            <person name="Bocs S."/>
            <person name="Campa C."/>
            <person name="Cenci A."/>
            <person name="Combes M.C."/>
            <person name="Crouzillat D."/>
            <person name="Da Silva C."/>
            <person name="Daddiego L."/>
            <person name="De Bellis F."/>
            <person name="Dussert S."/>
            <person name="Garsmeur O."/>
            <person name="Gayraud T."/>
            <person name="Guignon V."/>
            <person name="Jahn K."/>
            <person name="Jamilloux V."/>
            <person name="Joet T."/>
            <person name="Labadie K."/>
            <person name="Lan T."/>
            <person name="Leclercq J."/>
            <person name="Lepelley M."/>
            <person name="Leroy T."/>
            <person name="Li L.T."/>
            <person name="Librado P."/>
            <person name="Lopez L."/>
            <person name="Munoz A."/>
            <person name="Noel B."/>
            <person name="Pallavicini A."/>
            <person name="Perrotta G."/>
            <person name="Poncet V."/>
            <person name="Pot D."/>
            <person name="Priyono X."/>
            <person name="Rigoreau M."/>
            <person name="Rouard M."/>
            <person name="Rozas J."/>
            <person name="Tranchant-Dubreuil C."/>
            <person name="VanBuren R."/>
            <person name="Zhang Q."/>
            <person name="Andrade A.C."/>
            <person name="Argout X."/>
            <person name="Bertrand B."/>
            <person name="de Kochko A."/>
            <person name="Graziosi G."/>
            <person name="Henry R.J."/>
            <person name="Jayarama X."/>
            <person name="Ming R."/>
            <person name="Nagai C."/>
            <person name="Rounsley S."/>
            <person name="Sankoff D."/>
            <person name="Giuliano G."/>
            <person name="Albert V.A."/>
            <person name="Wincker P."/>
            <person name="Lashermes P."/>
        </authorList>
    </citation>
    <scope>NUCLEOTIDE SEQUENCE [LARGE SCALE GENOMIC DNA]</scope>
    <source>
        <strain evidence="2">cv. DH200-94</strain>
    </source>
</reference>
<dbReference type="EMBL" id="HG739151">
    <property type="protein sequence ID" value="CDP12491.1"/>
    <property type="molecule type" value="Genomic_DNA"/>
</dbReference>
<gene>
    <name evidence="1" type="ORF">GSCOC_T00036090001</name>
</gene>
<proteinExistence type="predicted"/>
<dbReference type="InParanoid" id="A0A068UVP2"/>
<dbReference type="AlphaFoldDB" id="A0A068UVP2"/>
<dbReference type="Gramene" id="CDP12491">
    <property type="protein sequence ID" value="CDP12491"/>
    <property type="gene ID" value="GSCOC_T00036090001"/>
</dbReference>
<evidence type="ECO:0000313" key="1">
    <source>
        <dbReference type="EMBL" id="CDP12491.1"/>
    </source>
</evidence>
<dbReference type="Proteomes" id="UP000295252">
    <property type="component" value="Unassembled WGS sequence"/>
</dbReference>
<protein>
    <submittedName>
        <fullName evidence="1">DH200=94 genomic scaffold, scaffold_67</fullName>
    </submittedName>
</protein>
<name>A0A068UVP2_COFCA</name>
<accession>A0A068UVP2</accession>
<organism evidence="1 2">
    <name type="scientific">Coffea canephora</name>
    <name type="common">Robusta coffee</name>
    <dbReference type="NCBI Taxonomy" id="49390"/>
    <lineage>
        <taxon>Eukaryota</taxon>
        <taxon>Viridiplantae</taxon>
        <taxon>Streptophyta</taxon>
        <taxon>Embryophyta</taxon>
        <taxon>Tracheophyta</taxon>
        <taxon>Spermatophyta</taxon>
        <taxon>Magnoliopsida</taxon>
        <taxon>eudicotyledons</taxon>
        <taxon>Gunneridae</taxon>
        <taxon>Pentapetalae</taxon>
        <taxon>asterids</taxon>
        <taxon>lamiids</taxon>
        <taxon>Gentianales</taxon>
        <taxon>Rubiaceae</taxon>
        <taxon>Ixoroideae</taxon>
        <taxon>Gardenieae complex</taxon>
        <taxon>Bertiereae - Coffeeae clade</taxon>
        <taxon>Coffeeae</taxon>
        <taxon>Coffea</taxon>
    </lineage>
</organism>